<name>A0A383BNY4_9ZZZZ</name>
<evidence type="ECO:0000313" key="1">
    <source>
        <dbReference type="EMBL" id="SVE21035.1"/>
    </source>
</evidence>
<organism evidence="1">
    <name type="scientific">marine metagenome</name>
    <dbReference type="NCBI Taxonomy" id="408172"/>
    <lineage>
        <taxon>unclassified sequences</taxon>
        <taxon>metagenomes</taxon>
        <taxon>ecological metagenomes</taxon>
    </lineage>
</organism>
<reference evidence="1" key="1">
    <citation type="submission" date="2018-05" db="EMBL/GenBank/DDBJ databases">
        <authorList>
            <person name="Lanie J.A."/>
            <person name="Ng W.-L."/>
            <person name="Kazmierczak K.M."/>
            <person name="Andrzejewski T.M."/>
            <person name="Davidsen T.M."/>
            <person name="Wayne K.J."/>
            <person name="Tettelin H."/>
            <person name="Glass J.I."/>
            <person name="Rusch D."/>
            <person name="Podicherti R."/>
            <person name="Tsui H.-C.T."/>
            <person name="Winkler M.E."/>
        </authorList>
    </citation>
    <scope>NUCLEOTIDE SEQUENCE</scope>
</reference>
<dbReference type="EMBL" id="UINC01201616">
    <property type="protein sequence ID" value="SVE21035.1"/>
    <property type="molecule type" value="Genomic_DNA"/>
</dbReference>
<sequence>RDRARSDSVATAMALRGLSWARHVRVRGEKLFQVRGVGYLHFRGQDLELLDAAPVRAQSTRLDTCVLDDRVWVVAQGPGPLCAQTQMFPETKPGWFEELPKKNGWTFAHGVSTLSFKDEAGSWEVATYRALVELAVDRSARLGSLERSTTGAVEGAMRVQVDAELVGARIVGRWRDQRNVHVLAASQVAR</sequence>
<protein>
    <submittedName>
        <fullName evidence="1">Uncharacterized protein</fullName>
    </submittedName>
</protein>
<accession>A0A383BNY4</accession>
<gene>
    <name evidence="1" type="ORF">METZ01_LOCUS473889</name>
</gene>
<proteinExistence type="predicted"/>
<feature type="non-terminal residue" evidence="1">
    <location>
        <position position="1"/>
    </location>
</feature>
<dbReference type="AlphaFoldDB" id="A0A383BNY4"/>